<gene>
    <name evidence="2" type="ORF">SAMN04488514_101488</name>
</gene>
<organism evidence="2 3">
    <name type="scientific">Kriegella aquimaris</name>
    <dbReference type="NCBI Taxonomy" id="192904"/>
    <lineage>
        <taxon>Bacteria</taxon>
        <taxon>Pseudomonadati</taxon>
        <taxon>Bacteroidota</taxon>
        <taxon>Flavobacteriia</taxon>
        <taxon>Flavobacteriales</taxon>
        <taxon>Flavobacteriaceae</taxon>
        <taxon>Kriegella</taxon>
    </lineage>
</organism>
<proteinExistence type="predicted"/>
<evidence type="ECO:0000313" key="3">
    <source>
        <dbReference type="Proteomes" id="UP000199440"/>
    </source>
</evidence>
<keyword evidence="1" id="KW-0175">Coiled coil</keyword>
<dbReference type="Proteomes" id="UP000199440">
    <property type="component" value="Unassembled WGS sequence"/>
</dbReference>
<protein>
    <submittedName>
        <fullName evidence="2">Uncharacterized protein</fullName>
    </submittedName>
</protein>
<dbReference type="EMBL" id="FNGV01000001">
    <property type="protein sequence ID" value="SDL34882.1"/>
    <property type="molecule type" value="Genomic_DNA"/>
</dbReference>
<dbReference type="STRING" id="192904.SAMN04488514_101488"/>
<dbReference type="AlphaFoldDB" id="A0A1G9JC65"/>
<reference evidence="2 3" key="1">
    <citation type="submission" date="2016-10" db="EMBL/GenBank/DDBJ databases">
        <authorList>
            <person name="de Groot N.N."/>
        </authorList>
    </citation>
    <scope>NUCLEOTIDE SEQUENCE [LARGE SCALE GENOMIC DNA]</scope>
    <source>
        <strain evidence="2 3">DSM 19886</strain>
    </source>
</reference>
<feature type="coiled-coil region" evidence="1">
    <location>
        <begin position="30"/>
        <end position="64"/>
    </location>
</feature>
<evidence type="ECO:0000313" key="2">
    <source>
        <dbReference type="EMBL" id="SDL34882.1"/>
    </source>
</evidence>
<accession>A0A1G9JC65</accession>
<evidence type="ECO:0000256" key="1">
    <source>
        <dbReference type="SAM" id="Coils"/>
    </source>
</evidence>
<sequence>MSQVTNCPTCGSKSRIKEKGGNTIYEAVQNEEAFNKIGQMKKAIEKYKVRAEKLEKELKQLNLS</sequence>
<dbReference type="RefSeq" id="WP_089884883.1">
    <property type="nucleotide sequence ID" value="NZ_FNGV01000001.1"/>
</dbReference>
<name>A0A1G9JC65_9FLAO</name>
<dbReference type="OrthoDB" id="828248at2"/>
<keyword evidence="3" id="KW-1185">Reference proteome</keyword>